<protein>
    <submittedName>
        <fullName evidence="1">Uncharacterized protein</fullName>
    </submittedName>
</protein>
<evidence type="ECO:0000313" key="2">
    <source>
        <dbReference type="Proteomes" id="UP000201728"/>
    </source>
</evidence>
<gene>
    <name evidence="1" type="ORF">clem_07415</name>
</gene>
<accession>A0A222P2G3</accession>
<dbReference type="Proteomes" id="UP000201728">
    <property type="component" value="Chromosome"/>
</dbReference>
<proteinExistence type="predicted"/>
<dbReference type="AlphaFoldDB" id="A0A222P2G3"/>
<dbReference type="KEGG" id="lcd:clem_07415"/>
<dbReference type="EMBL" id="CP016397">
    <property type="protein sequence ID" value="ASQ46036.1"/>
    <property type="molecule type" value="Genomic_DNA"/>
</dbReference>
<keyword evidence="2" id="KW-1185">Reference proteome</keyword>
<evidence type="ECO:0000313" key="1">
    <source>
        <dbReference type="EMBL" id="ASQ46036.1"/>
    </source>
</evidence>
<name>A0A222P2G3_9GAMM</name>
<sequence>MKTKVLLLGLCCYLHYKYLKATRKKITPIRINLQDLALAMESSWEQTLH</sequence>
<dbReference type="RefSeq" id="WP_232505426.1">
    <property type="nucleotide sequence ID" value="NZ_CP016397.1"/>
</dbReference>
<organism evidence="1 2">
    <name type="scientific">Legionella clemsonensis</name>
    <dbReference type="NCBI Taxonomy" id="1867846"/>
    <lineage>
        <taxon>Bacteria</taxon>
        <taxon>Pseudomonadati</taxon>
        <taxon>Pseudomonadota</taxon>
        <taxon>Gammaproteobacteria</taxon>
        <taxon>Legionellales</taxon>
        <taxon>Legionellaceae</taxon>
        <taxon>Legionella</taxon>
    </lineage>
</organism>
<reference evidence="1 2" key="1">
    <citation type="submission" date="2016-07" db="EMBL/GenBank/DDBJ databases">
        <authorList>
            <person name="Hassler H."/>
        </authorList>
    </citation>
    <scope>NUCLEOTIDE SEQUENCE [LARGE SCALE GENOMIC DNA]</scope>
    <source>
        <strain evidence="1 2">CDC-D5610</strain>
    </source>
</reference>